<dbReference type="SUPFAM" id="SSF51110">
    <property type="entry name" value="alpha-D-mannose-specific plant lectins"/>
    <property type="match status" value="1"/>
</dbReference>
<dbReference type="AlphaFoldDB" id="W9QYB6"/>
<dbReference type="GO" id="GO:0016301">
    <property type="term" value="F:kinase activity"/>
    <property type="evidence" value="ECO:0007669"/>
    <property type="project" value="UniProtKB-KW"/>
</dbReference>
<evidence type="ECO:0000256" key="3">
    <source>
        <dbReference type="SAM" id="SignalP"/>
    </source>
</evidence>
<dbReference type="PANTHER" id="PTHR47976:SF15">
    <property type="entry name" value="G-TYPE LECTIN S-RECEPTOR-LIKE SERINE_THREONINE-PROTEIN KINASE RLK1"/>
    <property type="match status" value="1"/>
</dbReference>
<evidence type="ECO:0000313" key="5">
    <source>
        <dbReference type="Proteomes" id="UP000030645"/>
    </source>
</evidence>
<keyword evidence="2" id="KW-1015">Disulfide bond</keyword>
<dbReference type="STRING" id="981085.W9QYB6"/>
<feature type="chain" id="PRO_5004932247" evidence="3">
    <location>
        <begin position="23"/>
        <end position="321"/>
    </location>
</feature>
<dbReference type="EMBL" id="KE343428">
    <property type="protein sequence ID" value="EXB28986.1"/>
    <property type="molecule type" value="Genomic_DNA"/>
</dbReference>
<dbReference type="PANTHER" id="PTHR47976">
    <property type="entry name" value="G-TYPE LECTIN S-RECEPTOR-LIKE SERINE/THREONINE-PROTEIN KINASE SD2-5"/>
    <property type="match status" value="1"/>
</dbReference>
<dbReference type="Gene3D" id="2.90.10.10">
    <property type="entry name" value="Bulb-type lectin domain"/>
    <property type="match status" value="1"/>
</dbReference>
<keyword evidence="4" id="KW-0418">Kinase</keyword>
<name>W9QYB6_9ROSA</name>
<protein>
    <submittedName>
        <fullName evidence="4">G-type lectin S-receptor-like serine/threonine-protein kinase RLK1</fullName>
    </submittedName>
</protein>
<dbReference type="Proteomes" id="UP000030645">
    <property type="component" value="Unassembled WGS sequence"/>
</dbReference>
<evidence type="ECO:0000313" key="4">
    <source>
        <dbReference type="EMBL" id="EXB28986.1"/>
    </source>
</evidence>
<keyword evidence="4" id="KW-0675">Receptor</keyword>
<dbReference type="InterPro" id="IPR036426">
    <property type="entry name" value="Bulb-type_lectin_dom_sf"/>
</dbReference>
<organism evidence="4 5">
    <name type="scientific">Morus notabilis</name>
    <dbReference type="NCBI Taxonomy" id="981085"/>
    <lineage>
        <taxon>Eukaryota</taxon>
        <taxon>Viridiplantae</taxon>
        <taxon>Streptophyta</taxon>
        <taxon>Embryophyta</taxon>
        <taxon>Tracheophyta</taxon>
        <taxon>Spermatophyta</taxon>
        <taxon>Magnoliopsida</taxon>
        <taxon>eudicotyledons</taxon>
        <taxon>Gunneridae</taxon>
        <taxon>Pentapetalae</taxon>
        <taxon>rosids</taxon>
        <taxon>fabids</taxon>
        <taxon>Rosales</taxon>
        <taxon>Moraceae</taxon>
        <taxon>Moreae</taxon>
        <taxon>Morus</taxon>
    </lineage>
</organism>
<keyword evidence="5" id="KW-1185">Reference proteome</keyword>
<keyword evidence="1 3" id="KW-0732">Signal</keyword>
<feature type="signal peptide" evidence="3">
    <location>
        <begin position="1"/>
        <end position="22"/>
    </location>
</feature>
<proteinExistence type="predicted"/>
<evidence type="ECO:0000256" key="2">
    <source>
        <dbReference type="ARBA" id="ARBA00023157"/>
    </source>
</evidence>
<keyword evidence="4" id="KW-0808">Transferase</keyword>
<sequence>MKTSQRALVVFFAMILMQTSLCSSLAPCEERQVHTLDRNQPRRLLVSVASFSAKVTSKTLEDAQRSVETSLRKAPRSKSNPIQNKYHVNFSGDGHGRDFLSSRQSETNYSKGRFQLRLRNDGNLVLDTVNLPTDYANEPYYKTAGIQLVFNESGYMYIVGKNGERFNLTKEIMFSAKQHKTLNLPTDYANEPYYKPAGIQLVFNESGYVPQGKELWKSETILGVVVHAFMSKERNFMLQDNNSNNLWGTFKNPTDTVLPSQVLVFVATTAFAFSEKIRSQDVNAQKELLKVVQMLEGVVEVHVPPCPSPFCQTILNINTSE</sequence>
<accession>W9QYB6</accession>
<gene>
    <name evidence="4" type="ORF">L484_018402</name>
</gene>
<reference evidence="5" key="1">
    <citation type="submission" date="2013-01" db="EMBL/GenBank/DDBJ databases">
        <title>Draft Genome Sequence of a Mulberry Tree, Morus notabilis C.K. Schneid.</title>
        <authorList>
            <person name="He N."/>
            <person name="Zhao S."/>
        </authorList>
    </citation>
    <scope>NUCLEOTIDE SEQUENCE</scope>
</reference>
<dbReference type="GO" id="GO:0030246">
    <property type="term" value="F:carbohydrate binding"/>
    <property type="evidence" value="ECO:0007669"/>
    <property type="project" value="UniProtKB-KW"/>
</dbReference>
<dbReference type="InterPro" id="IPR051343">
    <property type="entry name" value="G-type_lectin_kinases/EP1-like"/>
</dbReference>
<evidence type="ECO:0000256" key="1">
    <source>
        <dbReference type="ARBA" id="ARBA00022729"/>
    </source>
</evidence>
<keyword evidence="4" id="KW-0430">Lectin</keyword>